<gene>
    <name evidence="2" type="ORF">POM88_020271</name>
</gene>
<evidence type="ECO:0008006" key="4">
    <source>
        <dbReference type="Google" id="ProtNLM"/>
    </source>
</evidence>
<comment type="caution">
    <text evidence="2">The sequence shown here is derived from an EMBL/GenBank/DDBJ whole genome shotgun (WGS) entry which is preliminary data.</text>
</comment>
<evidence type="ECO:0000256" key="1">
    <source>
        <dbReference type="SAM" id="MobiDB-lite"/>
    </source>
</evidence>
<dbReference type="PANTHER" id="PTHR33499">
    <property type="entry name" value="OS12G0282400 PROTEIN-RELATED"/>
    <property type="match status" value="1"/>
</dbReference>
<organism evidence="2 3">
    <name type="scientific">Heracleum sosnowskyi</name>
    <dbReference type="NCBI Taxonomy" id="360622"/>
    <lineage>
        <taxon>Eukaryota</taxon>
        <taxon>Viridiplantae</taxon>
        <taxon>Streptophyta</taxon>
        <taxon>Embryophyta</taxon>
        <taxon>Tracheophyta</taxon>
        <taxon>Spermatophyta</taxon>
        <taxon>Magnoliopsida</taxon>
        <taxon>eudicotyledons</taxon>
        <taxon>Gunneridae</taxon>
        <taxon>Pentapetalae</taxon>
        <taxon>asterids</taxon>
        <taxon>campanulids</taxon>
        <taxon>Apiales</taxon>
        <taxon>Apiaceae</taxon>
        <taxon>Apioideae</taxon>
        <taxon>apioid superclade</taxon>
        <taxon>Tordylieae</taxon>
        <taxon>Tordyliinae</taxon>
        <taxon>Heracleum</taxon>
    </lineage>
</organism>
<reference evidence="2" key="1">
    <citation type="submission" date="2023-02" db="EMBL/GenBank/DDBJ databases">
        <title>Genome of toxic invasive species Heracleum sosnowskyi carries increased number of genes despite the absence of recent whole-genome duplications.</title>
        <authorList>
            <person name="Schelkunov M."/>
            <person name="Shtratnikova V."/>
            <person name="Makarenko M."/>
            <person name="Klepikova A."/>
            <person name="Omelchenko D."/>
            <person name="Novikova G."/>
            <person name="Obukhova E."/>
            <person name="Bogdanov V."/>
            <person name="Penin A."/>
            <person name="Logacheva M."/>
        </authorList>
    </citation>
    <scope>NUCLEOTIDE SEQUENCE</scope>
    <source>
        <strain evidence="2">Hsosn_3</strain>
        <tissue evidence="2">Leaf</tissue>
    </source>
</reference>
<feature type="compositionally biased region" description="Polar residues" evidence="1">
    <location>
        <begin position="72"/>
        <end position="89"/>
    </location>
</feature>
<dbReference type="AlphaFoldDB" id="A0AAD8IBL0"/>
<keyword evidence="3" id="KW-1185">Reference proteome</keyword>
<feature type="region of interest" description="Disordered" evidence="1">
    <location>
        <begin position="248"/>
        <end position="269"/>
    </location>
</feature>
<protein>
    <recommendedName>
        <fullName evidence="4">Transposase, Ptta/En/Spm, plant</fullName>
    </recommendedName>
</protein>
<sequence>MQYGGLWRVATMSPGHRTTRYASHSQQEIPVMDANVDIAEQEVITHSNAQIVRATRSTIAHTRLPIVPTPLASENETMSSPAPSGQNVTYKRRKATRGTGTSKIAKASSTGKLSVIFDANCRQPICTNAERFNNEIGFIVRNHGSFSYKDWRLVPEEVRAPLRSYLMENFDIDLSDETTRECIDDQMRKAWKTHKYKLHLYFKSIRGGNDIEMAKKKRFPDLNDDQQKDWEFLCDFWSTEYFKERAKKNSENQAKRKWPSKNGSVSTPRHHIRRGMTLTSSTGQIETWRLQHFDEKKGWSGPDLEDLYGSYLNILFPYSSLIDDMMTLRENFTPEEKSDKQIMERVLGRHSVYLRGWGRCAGTTDNSGHPVIEPNQPSYQELLQNFNDTNTRLNEVVNILRQNNLMPQTSPTNEASYADANSDS</sequence>
<dbReference type="Proteomes" id="UP001237642">
    <property type="component" value="Unassembled WGS sequence"/>
</dbReference>
<accession>A0AAD8IBL0</accession>
<dbReference type="PANTHER" id="PTHR33499:SF11">
    <property type="entry name" value="NO APICAL MERISTEM-ASSOCIATED C-TERMINAL DOMAIN-CONTAINING PROTEIN"/>
    <property type="match status" value="1"/>
</dbReference>
<feature type="region of interest" description="Disordered" evidence="1">
    <location>
        <begin position="71"/>
        <end position="103"/>
    </location>
</feature>
<evidence type="ECO:0000313" key="3">
    <source>
        <dbReference type="Proteomes" id="UP001237642"/>
    </source>
</evidence>
<name>A0AAD8IBL0_9APIA</name>
<evidence type="ECO:0000313" key="2">
    <source>
        <dbReference type="EMBL" id="KAK1382536.1"/>
    </source>
</evidence>
<reference evidence="2" key="2">
    <citation type="submission" date="2023-05" db="EMBL/GenBank/DDBJ databases">
        <authorList>
            <person name="Schelkunov M.I."/>
        </authorList>
    </citation>
    <scope>NUCLEOTIDE SEQUENCE</scope>
    <source>
        <strain evidence="2">Hsosn_3</strain>
        <tissue evidence="2">Leaf</tissue>
    </source>
</reference>
<dbReference type="EMBL" id="JAUIZM010000005">
    <property type="protein sequence ID" value="KAK1382536.1"/>
    <property type="molecule type" value="Genomic_DNA"/>
</dbReference>
<feature type="region of interest" description="Disordered" evidence="1">
    <location>
        <begin position="404"/>
        <end position="424"/>
    </location>
</feature>
<proteinExistence type="predicted"/>